<evidence type="ECO:0000256" key="2">
    <source>
        <dbReference type="ARBA" id="ARBA00022723"/>
    </source>
</evidence>
<keyword evidence="4" id="KW-0862">Zinc</keyword>
<evidence type="ECO:0000256" key="6">
    <source>
        <dbReference type="SAM" id="MobiDB-lite"/>
    </source>
</evidence>
<keyword evidence="2" id="KW-0479">Metal-binding</keyword>
<keyword evidence="5" id="KW-0539">Nucleus</keyword>
<dbReference type="AlphaFoldDB" id="A0A672MFL8"/>
<dbReference type="PANTHER" id="PTHR46481:SF10">
    <property type="entry name" value="ZINC FINGER BED DOMAIN-CONTAINING PROTEIN 39"/>
    <property type="match status" value="1"/>
</dbReference>
<dbReference type="PANTHER" id="PTHR46481">
    <property type="entry name" value="ZINC FINGER BED DOMAIN-CONTAINING PROTEIN 4"/>
    <property type="match status" value="1"/>
</dbReference>
<organism evidence="8 9">
    <name type="scientific">Sinocyclocheilus grahami</name>
    <name type="common">Dianchi golden-line fish</name>
    <name type="synonym">Barbus grahami</name>
    <dbReference type="NCBI Taxonomy" id="75366"/>
    <lineage>
        <taxon>Eukaryota</taxon>
        <taxon>Metazoa</taxon>
        <taxon>Chordata</taxon>
        <taxon>Craniata</taxon>
        <taxon>Vertebrata</taxon>
        <taxon>Euteleostomi</taxon>
        <taxon>Actinopterygii</taxon>
        <taxon>Neopterygii</taxon>
        <taxon>Teleostei</taxon>
        <taxon>Ostariophysi</taxon>
        <taxon>Cypriniformes</taxon>
        <taxon>Cyprinidae</taxon>
        <taxon>Cyprininae</taxon>
        <taxon>Sinocyclocheilus</taxon>
    </lineage>
</organism>
<evidence type="ECO:0000256" key="1">
    <source>
        <dbReference type="ARBA" id="ARBA00004123"/>
    </source>
</evidence>
<evidence type="ECO:0000313" key="8">
    <source>
        <dbReference type="Ensembl" id="ENSSGRP00000035658.1"/>
    </source>
</evidence>
<dbReference type="OMA" id="INVKMAQ"/>
<dbReference type="InterPro" id="IPR052035">
    <property type="entry name" value="ZnF_BED_domain_contain"/>
</dbReference>
<comment type="subcellular location">
    <subcellularLocation>
        <location evidence="1">Nucleus</location>
    </subcellularLocation>
</comment>
<dbReference type="InParanoid" id="A0A672MFL8"/>
<evidence type="ECO:0000313" key="9">
    <source>
        <dbReference type="Proteomes" id="UP000472262"/>
    </source>
</evidence>
<evidence type="ECO:0000259" key="7">
    <source>
        <dbReference type="Pfam" id="PF05699"/>
    </source>
</evidence>
<dbReference type="GO" id="GO:0046983">
    <property type="term" value="F:protein dimerization activity"/>
    <property type="evidence" value="ECO:0007669"/>
    <property type="project" value="InterPro"/>
</dbReference>
<sequence length="634" mass="71626">MPFGDLLVRDRESVAIKNSRAVMEFRYCFNEVASLIHKCKVKIKVKNEQGEETERECGETVKVSKDSYWNLKRHIARKHEDVLRKHGAAKGELFSVSNARKKELDDAFFKMVYLDYEPLTKGEREGMRHFVSVAQPGYTTPCYNTVRDTLMPNALCEMEGRLRELLQLGDGFALTLDIWTNRRGHSFLGVVASFVDEVFNGHTVLLSCEHLKGHHTAENIFQKYEGVLQHWNLQRRVVRVVTDSASNMIKAFNLPGFEESAVEEEGEDPEEGDTEDNQPSPFQPNFLQIMQNVTATYITENNLHMRCPIHLLQLALKDVINSHADVGDVITRTAKLVKAVRKSTLNTEEADKLGVRPTQACVTRWSSQLRMIESVIKMFERDSQFQNKLNIPENSKLTMNDVLQLQALTEVLSPLAELTNAMQKELGNLGIILPAVMEIKRLLSNLPETLPLPIRAFAETLSINVSTRFNRFYSDKHLVLAAVLDPRFKTEWIIRDGTVSNRLAEIREMLVKEAECSGVDTVTEARSVPKKVRIFGSYESNSSVADTSRGQMEEYLGSMRKSPQEDVLGFWKTSAGSLPQLAKVARKIFSIPSGSSSAERVFSAAGLLSQAHRMSLKPDTLSKLMFLKVNSKIQ</sequence>
<keyword evidence="9" id="KW-1185">Reference proteome</keyword>
<proteinExistence type="predicted"/>
<dbReference type="Proteomes" id="UP000472262">
    <property type="component" value="Unassembled WGS sequence"/>
</dbReference>
<reference evidence="8" key="1">
    <citation type="submission" date="2025-08" db="UniProtKB">
        <authorList>
            <consortium name="Ensembl"/>
        </authorList>
    </citation>
    <scope>IDENTIFICATION</scope>
</reference>
<feature type="region of interest" description="Disordered" evidence="6">
    <location>
        <begin position="259"/>
        <end position="284"/>
    </location>
</feature>
<feature type="domain" description="HAT C-terminal dimerisation" evidence="7">
    <location>
        <begin position="563"/>
        <end position="629"/>
    </location>
</feature>
<protein>
    <recommendedName>
        <fullName evidence="7">HAT C-terminal dimerisation domain-containing protein</fullName>
    </recommendedName>
</protein>
<name>A0A672MFL8_SINGR</name>
<dbReference type="InterPro" id="IPR008906">
    <property type="entry name" value="HATC_C_dom"/>
</dbReference>
<dbReference type="SUPFAM" id="SSF53098">
    <property type="entry name" value="Ribonuclease H-like"/>
    <property type="match status" value="1"/>
</dbReference>
<dbReference type="Ensembl" id="ENSSGRT00000038274.1">
    <property type="protein sequence ID" value="ENSSGRP00000035658.1"/>
    <property type="gene ID" value="ENSSGRG00000019742.1"/>
</dbReference>
<feature type="compositionally biased region" description="Acidic residues" evidence="6">
    <location>
        <begin position="260"/>
        <end position="276"/>
    </location>
</feature>
<dbReference type="Pfam" id="PF05699">
    <property type="entry name" value="Dimer_Tnp_hAT"/>
    <property type="match status" value="1"/>
</dbReference>
<dbReference type="InterPro" id="IPR012337">
    <property type="entry name" value="RNaseH-like_sf"/>
</dbReference>
<evidence type="ECO:0000256" key="4">
    <source>
        <dbReference type="ARBA" id="ARBA00022833"/>
    </source>
</evidence>
<accession>A0A672MFL8</accession>
<reference evidence="8" key="2">
    <citation type="submission" date="2025-09" db="UniProtKB">
        <authorList>
            <consortium name="Ensembl"/>
        </authorList>
    </citation>
    <scope>IDENTIFICATION</scope>
</reference>
<evidence type="ECO:0000256" key="5">
    <source>
        <dbReference type="ARBA" id="ARBA00023242"/>
    </source>
</evidence>
<keyword evidence="3" id="KW-0863">Zinc-finger</keyword>
<dbReference type="GO" id="GO:0008270">
    <property type="term" value="F:zinc ion binding"/>
    <property type="evidence" value="ECO:0007669"/>
    <property type="project" value="UniProtKB-KW"/>
</dbReference>
<evidence type="ECO:0000256" key="3">
    <source>
        <dbReference type="ARBA" id="ARBA00022771"/>
    </source>
</evidence>
<dbReference type="GO" id="GO:0005634">
    <property type="term" value="C:nucleus"/>
    <property type="evidence" value="ECO:0007669"/>
    <property type="project" value="UniProtKB-SubCell"/>
</dbReference>